<name>A0AAD8A777_DIPPU</name>
<protein>
    <submittedName>
        <fullName evidence="1">Uncharacterized protein</fullName>
    </submittedName>
</protein>
<keyword evidence="2" id="KW-1185">Reference proteome</keyword>
<sequence>NAFKLNLIYFTTLIWIPNLNFETSIRKIVSCLRGDSGGVGGGRPRLPLIVFATRGVLPYPYILLASSA</sequence>
<reference evidence="1" key="1">
    <citation type="journal article" date="2023" name="IScience">
        <title>Live-bearing cockroach genome reveals convergent evolutionary mechanisms linked to viviparity in insects and beyond.</title>
        <authorList>
            <person name="Fouks B."/>
            <person name="Harrison M.C."/>
            <person name="Mikhailova A.A."/>
            <person name="Marchal E."/>
            <person name="English S."/>
            <person name="Carruthers M."/>
            <person name="Jennings E.C."/>
            <person name="Chiamaka E.L."/>
            <person name="Frigard R.A."/>
            <person name="Pippel M."/>
            <person name="Attardo G.M."/>
            <person name="Benoit J.B."/>
            <person name="Bornberg-Bauer E."/>
            <person name="Tobe S.S."/>
        </authorList>
    </citation>
    <scope>NUCLEOTIDE SEQUENCE</scope>
    <source>
        <strain evidence="1">Stay&amp;Tobe</strain>
    </source>
</reference>
<dbReference type="AlphaFoldDB" id="A0AAD8A777"/>
<dbReference type="EMBL" id="JASPKZ010003424">
    <property type="protein sequence ID" value="KAJ9593598.1"/>
    <property type="molecule type" value="Genomic_DNA"/>
</dbReference>
<evidence type="ECO:0000313" key="1">
    <source>
        <dbReference type="EMBL" id="KAJ9593598.1"/>
    </source>
</evidence>
<evidence type="ECO:0000313" key="2">
    <source>
        <dbReference type="Proteomes" id="UP001233999"/>
    </source>
</evidence>
<comment type="caution">
    <text evidence="1">The sequence shown here is derived from an EMBL/GenBank/DDBJ whole genome shotgun (WGS) entry which is preliminary data.</text>
</comment>
<gene>
    <name evidence="1" type="ORF">L9F63_014867</name>
</gene>
<feature type="non-terminal residue" evidence="1">
    <location>
        <position position="68"/>
    </location>
</feature>
<reference evidence="1" key="2">
    <citation type="submission" date="2023-05" db="EMBL/GenBank/DDBJ databases">
        <authorList>
            <person name="Fouks B."/>
        </authorList>
    </citation>
    <scope>NUCLEOTIDE SEQUENCE</scope>
    <source>
        <strain evidence="1">Stay&amp;Tobe</strain>
        <tissue evidence="1">Testes</tissue>
    </source>
</reference>
<accession>A0AAD8A777</accession>
<dbReference type="Proteomes" id="UP001233999">
    <property type="component" value="Unassembled WGS sequence"/>
</dbReference>
<organism evidence="1 2">
    <name type="scientific">Diploptera punctata</name>
    <name type="common">Pacific beetle cockroach</name>
    <dbReference type="NCBI Taxonomy" id="6984"/>
    <lineage>
        <taxon>Eukaryota</taxon>
        <taxon>Metazoa</taxon>
        <taxon>Ecdysozoa</taxon>
        <taxon>Arthropoda</taxon>
        <taxon>Hexapoda</taxon>
        <taxon>Insecta</taxon>
        <taxon>Pterygota</taxon>
        <taxon>Neoptera</taxon>
        <taxon>Polyneoptera</taxon>
        <taxon>Dictyoptera</taxon>
        <taxon>Blattodea</taxon>
        <taxon>Blaberoidea</taxon>
        <taxon>Blaberidae</taxon>
        <taxon>Diplopterinae</taxon>
        <taxon>Diploptera</taxon>
    </lineage>
</organism>
<proteinExistence type="predicted"/>
<feature type="non-terminal residue" evidence="1">
    <location>
        <position position="1"/>
    </location>
</feature>